<feature type="region of interest" description="Disordered" evidence="4">
    <location>
        <begin position="1132"/>
        <end position="1156"/>
    </location>
</feature>
<dbReference type="InterPro" id="IPR003018">
    <property type="entry name" value="GAF"/>
</dbReference>
<dbReference type="InterPro" id="IPR013655">
    <property type="entry name" value="PAS_fold_3"/>
</dbReference>
<dbReference type="SMART" id="SM00388">
    <property type="entry name" value="HisKA"/>
    <property type="match status" value="1"/>
</dbReference>
<dbReference type="Pfam" id="PF08448">
    <property type="entry name" value="PAS_4"/>
    <property type="match status" value="2"/>
</dbReference>
<dbReference type="OrthoDB" id="7284568at2"/>
<evidence type="ECO:0000256" key="1">
    <source>
        <dbReference type="ARBA" id="ARBA00000085"/>
    </source>
</evidence>
<dbReference type="InterPro" id="IPR005467">
    <property type="entry name" value="His_kinase_dom"/>
</dbReference>
<dbReference type="Pfam" id="PF01590">
    <property type="entry name" value="GAF"/>
    <property type="match status" value="1"/>
</dbReference>
<proteinExistence type="predicted"/>
<dbReference type="InterPro" id="IPR036890">
    <property type="entry name" value="HATPase_C_sf"/>
</dbReference>
<gene>
    <name evidence="7" type="ORF">FE263_18965</name>
</gene>
<evidence type="ECO:0000313" key="7">
    <source>
        <dbReference type="EMBL" id="TLU70943.1"/>
    </source>
</evidence>
<keyword evidence="3" id="KW-0597">Phosphoprotein</keyword>
<dbReference type="PRINTS" id="PR00344">
    <property type="entry name" value="BCTRLSENSOR"/>
</dbReference>
<evidence type="ECO:0000313" key="8">
    <source>
        <dbReference type="Proteomes" id="UP000305654"/>
    </source>
</evidence>
<dbReference type="PANTHER" id="PTHR43065">
    <property type="entry name" value="SENSOR HISTIDINE KINASE"/>
    <property type="match status" value="1"/>
</dbReference>
<dbReference type="Gene3D" id="3.30.565.10">
    <property type="entry name" value="Histidine kinase-like ATPase, C-terminal domain"/>
    <property type="match status" value="1"/>
</dbReference>
<dbReference type="InterPro" id="IPR029016">
    <property type="entry name" value="GAF-like_dom_sf"/>
</dbReference>
<evidence type="ECO:0000259" key="5">
    <source>
        <dbReference type="PROSITE" id="PS50109"/>
    </source>
</evidence>
<dbReference type="NCBIfam" id="TIGR00229">
    <property type="entry name" value="sensory_box"/>
    <property type="match status" value="1"/>
</dbReference>
<dbReference type="Pfam" id="PF08447">
    <property type="entry name" value="PAS_3"/>
    <property type="match status" value="1"/>
</dbReference>
<protein>
    <recommendedName>
        <fullName evidence="2">histidine kinase</fullName>
        <ecNumber evidence="2">2.7.13.3</ecNumber>
    </recommendedName>
</protein>
<reference evidence="7 8" key="1">
    <citation type="submission" date="2019-05" db="EMBL/GenBank/DDBJ databases">
        <authorList>
            <person name="Pankratov T."/>
            <person name="Grouzdev D."/>
        </authorList>
    </citation>
    <scope>NUCLEOTIDE SEQUENCE [LARGE SCALE GENOMIC DNA]</scope>
    <source>
        <strain evidence="7 8">KEBCLARHB70R</strain>
    </source>
</reference>
<accession>A0A5R9J255</accession>
<dbReference type="EMBL" id="VCDI01000009">
    <property type="protein sequence ID" value="TLU70943.1"/>
    <property type="molecule type" value="Genomic_DNA"/>
</dbReference>
<dbReference type="SMART" id="SM00387">
    <property type="entry name" value="HATPase_c"/>
    <property type="match status" value="1"/>
</dbReference>
<dbReference type="Pfam" id="PF13185">
    <property type="entry name" value="GAF_2"/>
    <property type="match status" value="1"/>
</dbReference>
<dbReference type="Pfam" id="PF00512">
    <property type="entry name" value="HisKA"/>
    <property type="match status" value="1"/>
</dbReference>
<evidence type="ECO:0000256" key="2">
    <source>
        <dbReference type="ARBA" id="ARBA00012438"/>
    </source>
</evidence>
<dbReference type="PANTHER" id="PTHR43065:SF42">
    <property type="entry name" value="TWO-COMPONENT SENSOR PPRA"/>
    <property type="match status" value="1"/>
</dbReference>
<evidence type="ECO:0000256" key="4">
    <source>
        <dbReference type="SAM" id="MobiDB-lite"/>
    </source>
</evidence>
<dbReference type="InterPro" id="IPR003594">
    <property type="entry name" value="HATPase_dom"/>
</dbReference>
<dbReference type="AlphaFoldDB" id="A0A5R9J255"/>
<comment type="catalytic activity">
    <reaction evidence="1">
        <text>ATP + protein L-histidine = ADP + protein N-phospho-L-histidine.</text>
        <dbReference type="EC" id="2.7.13.3"/>
    </reaction>
</comment>
<dbReference type="PROSITE" id="PS50112">
    <property type="entry name" value="PAS"/>
    <property type="match status" value="1"/>
</dbReference>
<feature type="domain" description="PAS" evidence="6">
    <location>
        <begin position="676"/>
        <end position="711"/>
    </location>
</feature>
<dbReference type="Gene3D" id="3.30.450.40">
    <property type="match status" value="2"/>
</dbReference>
<evidence type="ECO:0000256" key="3">
    <source>
        <dbReference type="ARBA" id="ARBA00022553"/>
    </source>
</evidence>
<name>A0A5R9J255_9PROT</name>
<dbReference type="Proteomes" id="UP000305654">
    <property type="component" value="Unassembled WGS sequence"/>
</dbReference>
<dbReference type="InterPro" id="IPR004358">
    <property type="entry name" value="Sig_transdc_His_kin-like_C"/>
</dbReference>
<comment type="caution">
    <text evidence="7">The sequence shown here is derived from an EMBL/GenBank/DDBJ whole genome shotgun (WGS) entry which is preliminary data.</text>
</comment>
<dbReference type="GO" id="GO:0000155">
    <property type="term" value="F:phosphorelay sensor kinase activity"/>
    <property type="evidence" value="ECO:0007669"/>
    <property type="project" value="InterPro"/>
</dbReference>
<feature type="region of interest" description="Disordered" evidence="4">
    <location>
        <begin position="15"/>
        <end position="48"/>
    </location>
</feature>
<dbReference type="PROSITE" id="PS50109">
    <property type="entry name" value="HIS_KIN"/>
    <property type="match status" value="1"/>
</dbReference>
<feature type="domain" description="Histidine kinase" evidence="5">
    <location>
        <begin position="794"/>
        <end position="1020"/>
    </location>
</feature>
<dbReference type="InterPro" id="IPR013656">
    <property type="entry name" value="PAS_4"/>
</dbReference>
<dbReference type="SMART" id="SM00091">
    <property type="entry name" value="PAS"/>
    <property type="match status" value="2"/>
</dbReference>
<dbReference type="Gene3D" id="1.10.287.130">
    <property type="match status" value="1"/>
</dbReference>
<dbReference type="Pfam" id="PF02518">
    <property type="entry name" value="HATPase_c"/>
    <property type="match status" value="1"/>
</dbReference>
<dbReference type="InterPro" id="IPR000014">
    <property type="entry name" value="PAS"/>
</dbReference>
<dbReference type="SUPFAM" id="SSF55781">
    <property type="entry name" value="GAF domain-like"/>
    <property type="match status" value="2"/>
</dbReference>
<keyword evidence="8" id="KW-1185">Reference proteome</keyword>
<dbReference type="SMART" id="SM00065">
    <property type="entry name" value="GAF"/>
    <property type="match status" value="2"/>
</dbReference>
<feature type="compositionally biased region" description="Basic residues" evidence="4">
    <location>
        <begin position="1132"/>
        <end position="1142"/>
    </location>
</feature>
<sequence>MAAWVRSACGRCCSPGARGDAQAKRSRCRPRPIGSEAGMADHDSNATGPAFDWSSTTLGAVEGWPPGVATVLAALLDSRLPGLLAVGPDLVCLPNDACAALLGDARETIGMPLRSLWPGALDSFDAAIRQALDGAGVVAPVALRVRRGGVLREAWFDCGFSPIRDPDGRVRAILVQGNETTVQVLAGRRQAFRASLAATLQGETEPHRIIMAGAGLLGRRIGAERVGYVEFDPAGHARDHGWCAPDVPELAGGVLDGPIGPALTAALQANRLSAIADLAQDPTARAATPADTSAKPAVRAAIVVPMVTGGETAALIVHQGTPRQWTREEEDCAAIAAAEIHHEIARSGVQARMQEGEANWRALFNRLQEGFIIGELMRDRAGQAVDWRYVDVNPAWERLIGMSRTAAVGRTIREILPGIEAEWVSRFAQVVETGQATTFSDRVASSGRWYEGHAFVLGGERFAVLFLEITARRRDEERKLALLDLGDRLRGLREPELIAEAAATAIGVALGTAQAAYAVIHPDGDSASVLRPWRRDEGVVSVEGAQRLSQSGRFADRLHAGDAVVVDDVETTGLSINRRGLVEQAGIRAFVNLPLLEGGRLAGLILASDDRPRAWTVEDLAFMRSVADRTWAALQTAAAEAGLLALNLDLERQVEARTIERDRVWKNSQDLLCVLERGLVQSANPAWTTLLGWLPGELLGRQYQTLCHPDDFAPATARVGQEAAGRLPRTETRMRHRDGSWHWFAWVGTVEDELVYASGRDIAAERAAAEALARADERLRQSQKMEAVGQLTGGIAHDFNNMLQGIGSGVELMRRRLDDGRADLAARYLDAIAQSVERAAALTNRLLAFSRRQALAPARVNLDGLLPGTAELIRQTVGPAIAVETSLRDGSWPVRCDPNQMENALLNLAINARDAMLPDGGRLLIETAHVVLDRHDLTGWDDAQPGDFVRVTVTDTGTGMTPDVLEHAFEPFYTTKAAGQGTGLGLSQVFGFVSQSHGVVRLQTEQGRGTAVQLFLPRDTGIHEDEVRSAPPPASGDGLRARTVLLGRGRIACSSHDSRGAARPWLPGPGGRRRSQGVGPAQAGFRRRLAADRHAGGRYRAAGRPQRAAACGCGTRAAAGPAGAADHRLCRQRTGRPGRPRRRDAPARQAFHARCA</sequence>
<feature type="region of interest" description="Disordered" evidence="4">
    <location>
        <begin position="1055"/>
        <end position="1084"/>
    </location>
</feature>
<dbReference type="InterPro" id="IPR035965">
    <property type="entry name" value="PAS-like_dom_sf"/>
</dbReference>
<dbReference type="Gene3D" id="3.30.450.20">
    <property type="entry name" value="PAS domain"/>
    <property type="match status" value="3"/>
</dbReference>
<dbReference type="InterPro" id="IPR003661">
    <property type="entry name" value="HisK_dim/P_dom"/>
</dbReference>
<dbReference type="SUPFAM" id="SSF55785">
    <property type="entry name" value="PYP-like sensor domain (PAS domain)"/>
    <property type="match status" value="3"/>
</dbReference>
<dbReference type="SUPFAM" id="SSF55874">
    <property type="entry name" value="ATPase domain of HSP90 chaperone/DNA topoisomerase II/histidine kinase"/>
    <property type="match status" value="1"/>
</dbReference>
<organism evidence="7 8">
    <name type="scientific">Lichenicoccus roseus</name>
    <dbReference type="NCBI Taxonomy" id="2683649"/>
    <lineage>
        <taxon>Bacteria</taxon>
        <taxon>Pseudomonadati</taxon>
        <taxon>Pseudomonadota</taxon>
        <taxon>Alphaproteobacteria</taxon>
        <taxon>Acetobacterales</taxon>
        <taxon>Acetobacteraceae</taxon>
        <taxon>Lichenicoccus</taxon>
    </lineage>
</organism>
<dbReference type="EC" id="2.7.13.3" evidence="2"/>
<dbReference type="CDD" id="cd00130">
    <property type="entry name" value="PAS"/>
    <property type="match status" value="1"/>
</dbReference>
<dbReference type="CDD" id="cd00082">
    <property type="entry name" value="HisKA"/>
    <property type="match status" value="1"/>
</dbReference>
<evidence type="ECO:0000259" key="6">
    <source>
        <dbReference type="PROSITE" id="PS50112"/>
    </source>
</evidence>
<dbReference type="SUPFAM" id="SSF47384">
    <property type="entry name" value="Homodimeric domain of signal transducing histidine kinase"/>
    <property type="match status" value="1"/>
</dbReference>
<dbReference type="InterPro" id="IPR036097">
    <property type="entry name" value="HisK_dim/P_sf"/>
</dbReference>